<dbReference type="InterPro" id="IPR050188">
    <property type="entry name" value="RluA_PseudoU_synthase"/>
</dbReference>
<keyword evidence="10" id="KW-0694">RNA-binding</keyword>
<evidence type="ECO:0000256" key="9">
    <source>
        <dbReference type="PIRSR" id="PIRSR606225-1"/>
    </source>
</evidence>
<dbReference type="InterPro" id="IPR006224">
    <property type="entry name" value="PsdUridine_synth_RluA-like_CS"/>
</dbReference>
<feature type="compositionally biased region" description="Basic and acidic residues" evidence="11">
    <location>
        <begin position="357"/>
        <end position="376"/>
    </location>
</feature>
<feature type="compositionally biased region" description="Basic residues" evidence="11">
    <location>
        <begin position="401"/>
        <end position="417"/>
    </location>
</feature>
<dbReference type="PROSITE" id="PS01129">
    <property type="entry name" value="PSI_RLU"/>
    <property type="match status" value="1"/>
</dbReference>
<evidence type="ECO:0000256" key="1">
    <source>
        <dbReference type="ARBA" id="ARBA00010876"/>
    </source>
</evidence>
<dbReference type="GO" id="GO:0003723">
    <property type="term" value="F:RNA binding"/>
    <property type="evidence" value="ECO:0007669"/>
    <property type="project" value="UniProtKB-KW"/>
</dbReference>
<organism evidence="13 14">
    <name type="scientific">Sphingorhabdus wooponensis</name>
    <dbReference type="NCBI Taxonomy" id="940136"/>
    <lineage>
        <taxon>Bacteria</taxon>
        <taxon>Pseudomonadati</taxon>
        <taxon>Pseudomonadota</taxon>
        <taxon>Alphaproteobacteria</taxon>
        <taxon>Sphingomonadales</taxon>
        <taxon>Sphingomonadaceae</taxon>
        <taxon>Sphingorhabdus</taxon>
    </lineage>
</organism>
<keyword evidence="14" id="KW-1185">Reference proteome</keyword>
<protein>
    <recommendedName>
        <fullName evidence="5">Ribosomal large subunit pseudouridine synthase D</fullName>
        <ecNumber evidence="4">5.4.99.23</ecNumber>
    </recommendedName>
    <alternativeName>
        <fullName evidence="6">23S rRNA pseudouridine(1911/1915/1917) synthase</fullName>
    </alternativeName>
    <alternativeName>
        <fullName evidence="7">rRNA pseudouridylate synthase D</fullName>
    </alternativeName>
    <alternativeName>
        <fullName evidence="8">rRNA-uridine isomerase D</fullName>
    </alternativeName>
</protein>
<dbReference type="PROSITE" id="PS50889">
    <property type="entry name" value="S4"/>
    <property type="match status" value="1"/>
</dbReference>
<dbReference type="OrthoDB" id="9807829at2"/>
<evidence type="ECO:0000259" key="12">
    <source>
        <dbReference type="Pfam" id="PF00849"/>
    </source>
</evidence>
<evidence type="ECO:0000256" key="10">
    <source>
        <dbReference type="PROSITE-ProRule" id="PRU00182"/>
    </source>
</evidence>
<dbReference type="InterPro" id="IPR020103">
    <property type="entry name" value="PsdUridine_synth_cat_dom_sf"/>
</dbReference>
<evidence type="ECO:0000256" key="5">
    <source>
        <dbReference type="ARBA" id="ARBA00040039"/>
    </source>
</evidence>
<dbReference type="NCBIfam" id="TIGR00005">
    <property type="entry name" value="rluA_subfam"/>
    <property type="match status" value="1"/>
</dbReference>
<dbReference type="InterPro" id="IPR006145">
    <property type="entry name" value="PsdUridine_synth_RsuA/RluA"/>
</dbReference>
<dbReference type="RefSeq" id="WP_125230461.1">
    <property type="nucleotide sequence ID" value="NZ_RWJI01000001.1"/>
</dbReference>
<evidence type="ECO:0000256" key="2">
    <source>
        <dbReference type="ARBA" id="ARBA00023235"/>
    </source>
</evidence>
<dbReference type="SUPFAM" id="SSF55174">
    <property type="entry name" value="Alpha-L RNA-binding motif"/>
    <property type="match status" value="1"/>
</dbReference>
<feature type="domain" description="Pseudouridine synthase RsuA/RluA-like" evidence="12">
    <location>
        <begin position="109"/>
        <end position="258"/>
    </location>
</feature>
<dbReference type="Proteomes" id="UP000268553">
    <property type="component" value="Unassembled WGS sequence"/>
</dbReference>
<dbReference type="GO" id="GO:0160140">
    <property type="term" value="F:23S rRNA pseudouridine(1911/1915/1917) synthase activity"/>
    <property type="evidence" value="ECO:0007669"/>
    <property type="project" value="UniProtKB-EC"/>
</dbReference>
<evidence type="ECO:0000256" key="7">
    <source>
        <dbReference type="ARBA" id="ARBA00042840"/>
    </source>
</evidence>
<dbReference type="PANTHER" id="PTHR21600">
    <property type="entry name" value="MITOCHONDRIAL RNA PSEUDOURIDINE SYNTHASE"/>
    <property type="match status" value="1"/>
</dbReference>
<keyword evidence="2" id="KW-0413">Isomerase</keyword>
<evidence type="ECO:0000256" key="6">
    <source>
        <dbReference type="ARBA" id="ARBA00042264"/>
    </source>
</evidence>
<dbReference type="Gene3D" id="3.10.290.10">
    <property type="entry name" value="RNA-binding S4 domain"/>
    <property type="match status" value="1"/>
</dbReference>
<feature type="region of interest" description="Disordered" evidence="11">
    <location>
        <begin position="346"/>
        <end position="417"/>
    </location>
</feature>
<dbReference type="EC" id="5.4.99.23" evidence="4"/>
<evidence type="ECO:0000313" key="13">
    <source>
        <dbReference type="EMBL" id="RRQ52444.1"/>
    </source>
</evidence>
<evidence type="ECO:0000256" key="3">
    <source>
        <dbReference type="ARBA" id="ARBA00036882"/>
    </source>
</evidence>
<dbReference type="InterPro" id="IPR036986">
    <property type="entry name" value="S4_RNA-bd_sf"/>
</dbReference>
<reference evidence="13 14" key="1">
    <citation type="submission" date="2018-12" db="EMBL/GenBank/DDBJ databases">
        <authorList>
            <person name="Kim S.-J."/>
            <person name="Jung G.-Y."/>
        </authorList>
    </citation>
    <scope>NUCLEOTIDE SEQUENCE [LARGE SCALE GENOMIC DNA]</scope>
    <source>
        <strain evidence="13 14">03SU3-P</strain>
    </source>
</reference>
<feature type="active site" evidence="9">
    <location>
        <position position="151"/>
    </location>
</feature>
<name>A0A3R8Q543_9SPHN</name>
<dbReference type="PANTHER" id="PTHR21600:SF44">
    <property type="entry name" value="RIBOSOMAL LARGE SUBUNIT PSEUDOURIDINE SYNTHASE D"/>
    <property type="match status" value="1"/>
</dbReference>
<dbReference type="Gene3D" id="3.30.2350.10">
    <property type="entry name" value="Pseudouridine synthase"/>
    <property type="match status" value="1"/>
</dbReference>
<gene>
    <name evidence="13" type="ORF">D7D48_06255</name>
</gene>
<feature type="region of interest" description="Disordered" evidence="11">
    <location>
        <begin position="53"/>
        <end position="86"/>
    </location>
</feature>
<comment type="catalytic activity">
    <reaction evidence="3">
        <text>uridine(1911/1915/1917) in 23S rRNA = pseudouridine(1911/1915/1917) in 23S rRNA</text>
        <dbReference type="Rhea" id="RHEA:42524"/>
        <dbReference type="Rhea" id="RHEA-COMP:10097"/>
        <dbReference type="Rhea" id="RHEA-COMP:10098"/>
        <dbReference type="ChEBI" id="CHEBI:65314"/>
        <dbReference type="ChEBI" id="CHEBI:65315"/>
        <dbReference type="EC" id="5.4.99.23"/>
    </reaction>
</comment>
<dbReference type="Pfam" id="PF00849">
    <property type="entry name" value="PseudoU_synth_2"/>
    <property type="match status" value="1"/>
</dbReference>
<dbReference type="AlphaFoldDB" id="A0A3R8Q543"/>
<evidence type="ECO:0000313" key="14">
    <source>
        <dbReference type="Proteomes" id="UP000268553"/>
    </source>
</evidence>
<dbReference type="InterPro" id="IPR006225">
    <property type="entry name" value="PsdUridine_synth_RluC/D"/>
</dbReference>
<dbReference type="GO" id="GO:0000455">
    <property type="term" value="P:enzyme-directed rRNA pseudouridine synthesis"/>
    <property type="evidence" value="ECO:0007669"/>
    <property type="project" value="TreeGrafter"/>
</dbReference>
<evidence type="ECO:0000256" key="11">
    <source>
        <dbReference type="SAM" id="MobiDB-lite"/>
    </source>
</evidence>
<accession>A0A3R8Q543</accession>
<comment type="similarity">
    <text evidence="1">Belongs to the pseudouridine synthase RluA family.</text>
</comment>
<evidence type="ECO:0000256" key="8">
    <source>
        <dbReference type="ARBA" id="ARBA00043148"/>
    </source>
</evidence>
<proteinExistence type="inferred from homology"/>
<sequence>MSKNDEKGIRQFVVAPDDDGIRLDRWFKRHLPDASFNIVSRWARTGQLRVDGKRATPGDRLLSGQTLRVPPADTSASSSARPLRKRRDLTEDEMEFALSMVIHKDDAALVINKPAGLATQGGTKTENHVDGLLDALGFELDNRPKLVHRLDKDTSGALLLARTSRSAGHFAKAFSSRTARKVYWALVVGVPDIADGFIDLPIGKQPGSGGEKMHVDEKDGQSARTRYRIVERAGNATAWVELQPYTGRTHQLRVHMAAIGHPIVGDGKYGGKDAFLTGTISRKMHLHARRIRIDHPSGHQIDVRADLPPHMAASFDDLGFDIEMGDALVLDAPKFSETAEGKKRVAANIAKSARKERKGERRSRGSVSDKPKDNKRSQMAAGKKIAAKKPVIKKAVAGKAPAKRAPVKKKVAPRTKA</sequence>
<evidence type="ECO:0000256" key="4">
    <source>
        <dbReference type="ARBA" id="ARBA00038942"/>
    </source>
</evidence>
<dbReference type="SUPFAM" id="SSF55120">
    <property type="entry name" value="Pseudouridine synthase"/>
    <property type="match status" value="1"/>
</dbReference>
<comment type="caution">
    <text evidence="13">The sequence shown here is derived from an EMBL/GenBank/DDBJ whole genome shotgun (WGS) entry which is preliminary data.</text>
</comment>
<dbReference type="CDD" id="cd02869">
    <property type="entry name" value="PseudoU_synth_RluA_like"/>
    <property type="match status" value="1"/>
</dbReference>
<dbReference type="EMBL" id="RWJI01000001">
    <property type="protein sequence ID" value="RRQ52444.1"/>
    <property type="molecule type" value="Genomic_DNA"/>
</dbReference>